<dbReference type="Pfam" id="PF06293">
    <property type="entry name" value="Kdo"/>
    <property type="match status" value="1"/>
</dbReference>
<keyword evidence="18" id="KW-1185">Reference proteome</keyword>
<dbReference type="GO" id="GO:0004674">
    <property type="term" value="F:protein serine/threonine kinase activity"/>
    <property type="evidence" value="ECO:0007669"/>
    <property type="project" value="UniProtKB-KW"/>
</dbReference>
<organism evidence="17 18">
    <name type="scientific">Piptocephalis cylindrospora</name>
    <dbReference type="NCBI Taxonomy" id="1907219"/>
    <lineage>
        <taxon>Eukaryota</taxon>
        <taxon>Fungi</taxon>
        <taxon>Fungi incertae sedis</taxon>
        <taxon>Zoopagomycota</taxon>
        <taxon>Zoopagomycotina</taxon>
        <taxon>Zoopagomycetes</taxon>
        <taxon>Zoopagales</taxon>
        <taxon>Piptocephalidaceae</taxon>
        <taxon>Piptocephalis</taxon>
    </lineage>
</organism>
<keyword evidence="12" id="KW-0067">ATP-binding</keyword>
<dbReference type="Gene3D" id="3.30.200.20">
    <property type="entry name" value="Phosphorylase Kinase, domain 1"/>
    <property type="match status" value="1"/>
</dbReference>
<dbReference type="GO" id="GO:0005524">
    <property type="term" value="F:ATP binding"/>
    <property type="evidence" value="ECO:0007669"/>
    <property type="project" value="UniProtKB-KW"/>
</dbReference>
<protein>
    <recommendedName>
        <fullName evidence="4">non-specific serine/threonine protein kinase</fullName>
        <ecNumber evidence="4">2.7.11.1</ecNumber>
    </recommendedName>
</protein>
<evidence type="ECO:0000256" key="13">
    <source>
        <dbReference type="ARBA" id="ARBA00023242"/>
    </source>
</evidence>
<dbReference type="Gene3D" id="1.10.510.10">
    <property type="entry name" value="Transferase(Phosphotransferase) domain 1"/>
    <property type="match status" value="1"/>
</dbReference>
<dbReference type="EC" id="2.7.11.1" evidence="4"/>
<comment type="catalytic activity">
    <reaction evidence="14">
        <text>L-threonyl-[protein] + ATP = O-phospho-L-threonyl-[protein] + ADP + H(+)</text>
        <dbReference type="Rhea" id="RHEA:46608"/>
        <dbReference type="Rhea" id="RHEA-COMP:11060"/>
        <dbReference type="Rhea" id="RHEA-COMP:11605"/>
        <dbReference type="ChEBI" id="CHEBI:15378"/>
        <dbReference type="ChEBI" id="CHEBI:30013"/>
        <dbReference type="ChEBI" id="CHEBI:30616"/>
        <dbReference type="ChEBI" id="CHEBI:61977"/>
        <dbReference type="ChEBI" id="CHEBI:456216"/>
        <dbReference type="EC" id="2.7.11.1"/>
    </reaction>
</comment>
<keyword evidence="6" id="KW-0597">Phosphoprotein</keyword>
<evidence type="ECO:0000256" key="9">
    <source>
        <dbReference type="ARBA" id="ARBA00022741"/>
    </source>
</evidence>
<dbReference type="InterPro" id="IPR000719">
    <property type="entry name" value="Prot_kinase_dom"/>
</dbReference>
<keyword evidence="10 17" id="KW-0418">Kinase</keyword>
<proteinExistence type="inferred from homology"/>
<evidence type="ECO:0000256" key="14">
    <source>
        <dbReference type="ARBA" id="ARBA00047899"/>
    </source>
</evidence>
<evidence type="ECO:0000256" key="3">
    <source>
        <dbReference type="ARBA" id="ARBA00010630"/>
    </source>
</evidence>
<dbReference type="GO" id="GO:0000408">
    <property type="term" value="C:EKC/KEOPS complex"/>
    <property type="evidence" value="ECO:0007669"/>
    <property type="project" value="TreeGrafter"/>
</dbReference>
<comment type="catalytic activity">
    <reaction evidence="15">
        <text>L-seryl-[protein] + ATP = O-phospho-L-seryl-[protein] + ADP + H(+)</text>
        <dbReference type="Rhea" id="RHEA:17989"/>
        <dbReference type="Rhea" id="RHEA-COMP:9863"/>
        <dbReference type="Rhea" id="RHEA-COMP:11604"/>
        <dbReference type="ChEBI" id="CHEBI:15378"/>
        <dbReference type="ChEBI" id="CHEBI:29999"/>
        <dbReference type="ChEBI" id="CHEBI:30616"/>
        <dbReference type="ChEBI" id="CHEBI:83421"/>
        <dbReference type="ChEBI" id="CHEBI:456216"/>
        <dbReference type="EC" id="2.7.11.1"/>
    </reaction>
</comment>
<dbReference type="EMBL" id="KZ987958">
    <property type="protein sequence ID" value="RKP13721.1"/>
    <property type="molecule type" value="Genomic_DNA"/>
</dbReference>
<comment type="similarity">
    <text evidence="3">Belongs to the protein kinase superfamily. BUD32 family.</text>
</comment>
<dbReference type="GO" id="GO:0005634">
    <property type="term" value="C:nucleus"/>
    <property type="evidence" value="ECO:0007669"/>
    <property type="project" value="UniProtKB-SubCell"/>
</dbReference>
<sequence>MFCGRPAIAKQRFNKTYRHPDLDKKLTSRRLVQEGRLLLKCLKANVPVPTIWWVDMARLTLYMERIDGPSLRDYLFASTVGWLSGQSHTQERSSSLSPMSLDDGLAQKVGESLAKMHDANIIHGDLTTSNILCQGESSSPVRVLLPLVIIDFGLGYISTLPEDKAVDLYVLERAFFSTHPGTEDLFQGILQAYRKVTPASAKAVLHRLEDVRLRGRKRSMVG</sequence>
<dbReference type="GO" id="GO:0070525">
    <property type="term" value="P:tRNA threonylcarbamoyladenosine metabolic process"/>
    <property type="evidence" value="ECO:0007669"/>
    <property type="project" value="TreeGrafter"/>
</dbReference>
<dbReference type="SUPFAM" id="SSF56112">
    <property type="entry name" value="Protein kinase-like (PK-like)"/>
    <property type="match status" value="1"/>
</dbReference>
<name>A0A4P9Y668_9FUNG</name>
<dbReference type="FunFam" id="1.10.510.10:FF:000323">
    <property type="entry name" value="TP53-regulating kinase, putative"/>
    <property type="match status" value="1"/>
</dbReference>
<dbReference type="InterPro" id="IPR022495">
    <property type="entry name" value="Bud32"/>
</dbReference>
<comment type="function">
    <text evidence="1">Component of the EKC/KEOPS complex that is required for the formation of a threonylcarbamoyl group on adenosine at position 37 (t(6)A37) in tRNAs that read codons beginning with adenine. The complex is probably involved in the transfer of the threonylcarbamoyl moiety of threonylcarbamoyl-AMP (TC-AMP) to the N6 group of A37. BUD32 has ATPase activity in the context of the EKC/KEOPS complex and likely plays a supporting role to the catalytic subunit KAE1. The EKC/KEOPS complex also promotes both telomere uncapping and telomere elongation. The complex is required for efficient recruitment of transcriptional coactivators.</text>
</comment>
<evidence type="ECO:0000256" key="8">
    <source>
        <dbReference type="ARBA" id="ARBA00022694"/>
    </source>
</evidence>
<dbReference type="GO" id="GO:0016787">
    <property type="term" value="F:hydrolase activity"/>
    <property type="evidence" value="ECO:0007669"/>
    <property type="project" value="UniProtKB-KW"/>
</dbReference>
<evidence type="ECO:0000256" key="5">
    <source>
        <dbReference type="ARBA" id="ARBA00022527"/>
    </source>
</evidence>
<feature type="domain" description="Protein kinase" evidence="16">
    <location>
        <begin position="1"/>
        <end position="222"/>
    </location>
</feature>
<keyword evidence="9" id="KW-0547">Nucleotide-binding</keyword>
<keyword evidence="7" id="KW-0808">Transferase</keyword>
<evidence type="ECO:0000256" key="6">
    <source>
        <dbReference type="ARBA" id="ARBA00022553"/>
    </source>
</evidence>
<dbReference type="GO" id="GO:0008033">
    <property type="term" value="P:tRNA processing"/>
    <property type="evidence" value="ECO:0007669"/>
    <property type="project" value="UniProtKB-KW"/>
</dbReference>
<dbReference type="PROSITE" id="PS50011">
    <property type="entry name" value="PROTEIN_KINASE_DOM"/>
    <property type="match status" value="1"/>
</dbReference>
<evidence type="ECO:0000256" key="10">
    <source>
        <dbReference type="ARBA" id="ARBA00022777"/>
    </source>
</evidence>
<dbReference type="Proteomes" id="UP000267251">
    <property type="component" value="Unassembled WGS sequence"/>
</dbReference>
<dbReference type="PANTHER" id="PTHR12209">
    <property type="entry name" value="NON-SPECIFIC SERINE/THREONINE PROTEIN KINASE"/>
    <property type="match status" value="1"/>
</dbReference>
<gene>
    <name evidence="17" type="ORF">BJ684DRAFT_9670</name>
</gene>
<evidence type="ECO:0000256" key="1">
    <source>
        <dbReference type="ARBA" id="ARBA00003747"/>
    </source>
</evidence>
<dbReference type="GO" id="GO:0005829">
    <property type="term" value="C:cytosol"/>
    <property type="evidence" value="ECO:0007669"/>
    <property type="project" value="TreeGrafter"/>
</dbReference>
<dbReference type="FunFam" id="3.30.200.20:FF:000201">
    <property type="entry name" value="TP53-regulating kinase isoform X1"/>
    <property type="match status" value="1"/>
</dbReference>
<reference evidence="18" key="1">
    <citation type="journal article" date="2018" name="Nat. Microbiol.">
        <title>Leveraging single-cell genomics to expand the fungal tree of life.</title>
        <authorList>
            <person name="Ahrendt S.R."/>
            <person name="Quandt C.A."/>
            <person name="Ciobanu D."/>
            <person name="Clum A."/>
            <person name="Salamov A."/>
            <person name="Andreopoulos B."/>
            <person name="Cheng J.F."/>
            <person name="Woyke T."/>
            <person name="Pelin A."/>
            <person name="Henrissat B."/>
            <person name="Reynolds N.K."/>
            <person name="Benny G.L."/>
            <person name="Smith M.E."/>
            <person name="James T.Y."/>
            <person name="Grigoriev I.V."/>
        </authorList>
    </citation>
    <scope>NUCLEOTIDE SEQUENCE [LARGE SCALE GENOMIC DNA]</scope>
</reference>
<evidence type="ECO:0000256" key="7">
    <source>
        <dbReference type="ARBA" id="ARBA00022679"/>
    </source>
</evidence>
<evidence type="ECO:0000256" key="4">
    <source>
        <dbReference type="ARBA" id="ARBA00012513"/>
    </source>
</evidence>
<evidence type="ECO:0000256" key="11">
    <source>
        <dbReference type="ARBA" id="ARBA00022801"/>
    </source>
</evidence>
<evidence type="ECO:0000259" key="16">
    <source>
        <dbReference type="PROSITE" id="PS50011"/>
    </source>
</evidence>
<evidence type="ECO:0000256" key="2">
    <source>
        <dbReference type="ARBA" id="ARBA00004123"/>
    </source>
</evidence>
<keyword evidence="13" id="KW-0539">Nucleus</keyword>
<evidence type="ECO:0000256" key="15">
    <source>
        <dbReference type="ARBA" id="ARBA00048679"/>
    </source>
</evidence>
<dbReference type="OrthoDB" id="3399at2759"/>
<dbReference type="AlphaFoldDB" id="A0A4P9Y668"/>
<keyword evidence="8" id="KW-0819">tRNA processing</keyword>
<comment type="subcellular location">
    <subcellularLocation>
        <location evidence="2">Nucleus</location>
    </subcellularLocation>
</comment>
<evidence type="ECO:0000313" key="17">
    <source>
        <dbReference type="EMBL" id="RKP13721.1"/>
    </source>
</evidence>
<evidence type="ECO:0000313" key="18">
    <source>
        <dbReference type="Proteomes" id="UP000267251"/>
    </source>
</evidence>
<keyword evidence="11" id="KW-0378">Hydrolase</keyword>
<keyword evidence="5" id="KW-0723">Serine/threonine-protein kinase</keyword>
<evidence type="ECO:0000256" key="12">
    <source>
        <dbReference type="ARBA" id="ARBA00022840"/>
    </source>
</evidence>
<dbReference type="NCBIfam" id="TIGR03724">
    <property type="entry name" value="arch_bud32"/>
    <property type="match status" value="1"/>
</dbReference>
<accession>A0A4P9Y668</accession>
<dbReference type="InterPro" id="IPR011009">
    <property type="entry name" value="Kinase-like_dom_sf"/>
</dbReference>
<dbReference type="PANTHER" id="PTHR12209:SF0">
    <property type="entry name" value="EKC_KEOPS COMPLEX SUBUNIT TP53RK"/>
    <property type="match status" value="1"/>
</dbReference>